<reference evidence="2 4" key="3">
    <citation type="submission" date="2019-03" db="EMBL/GenBank/DDBJ databases">
        <authorList>
            <consortium name="Pathogen Informatics"/>
        </authorList>
    </citation>
    <scope>NUCLEOTIDE SEQUENCE [LARGE SCALE GENOMIC DNA]</scope>
    <source>
        <strain evidence="2 4">NCTC12282</strain>
    </source>
</reference>
<evidence type="ECO:0000313" key="3">
    <source>
        <dbReference type="Proteomes" id="UP000224974"/>
    </source>
</evidence>
<dbReference type="STRING" id="1111728.GCA_000427805_00749"/>
<reference evidence="3" key="2">
    <citation type="submission" date="2017-09" db="EMBL/GenBank/DDBJ databases">
        <title>FDA dAtabase for Regulatory Grade micrObial Sequences (FDA-ARGOS): Supporting development and validation of Infectious Disease Dx tests.</title>
        <authorList>
            <person name="Minogue T."/>
            <person name="Wolcott M."/>
            <person name="Wasieloski L."/>
            <person name="Aguilar W."/>
            <person name="Moore D."/>
            <person name="Tallon L."/>
            <person name="Sadzewicz L."/>
            <person name="Ott S."/>
            <person name="Zhao X."/>
            <person name="Nagaraj S."/>
            <person name="Vavikolanu K."/>
            <person name="Aluvathingal J."/>
            <person name="Nadendla S."/>
            <person name="Sichtig H."/>
        </authorList>
    </citation>
    <scope>NUCLEOTIDE SEQUENCE [LARGE SCALE GENOMIC DNA]</scope>
    <source>
        <strain evidence="3">FDAARGOS_387</strain>
    </source>
</reference>
<evidence type="ECO:0000313" key="2">
    <source>
        <dbReference type="EMBL" id="VFS47248.1"/>
    </source>
</evidence>
<protein>
    <submittedName>
        <fullName evidence="1">N-acetyltransferase</fullName>
    </submittedName>
</protein>
<accession>A0A2C6DFM9</accession>
<dbReference type="OrthoDB" id="8984553at2"/>
<name>A0A2C6DFM9_9GAMM</name>
<organism evidence="1 3">
    <name type="scientific">Budvicia aquatica</name>
    <dbReference type="NCBI Taxonomy" id="82979"/>
    <lineage>
        <taxon>Bacteria</taxon>
        <taxon>Pseudomonadati</taxon>
        <taxon>Pseudomonadota</taxon>
        <taxon>Gammaproteobacteria</taxon>
        <taxon>Enterobacterales</taxon>
        <taxon>Budviciaceae</taxon>
        <taxon>Budvicia</taxon>
    </lineage>
</organism>
<dbReference type="Proteomes" id="UP000373449">
    <property type="component" value="Unassembled WGS sequence"/>
</dbReference>
<gene>
    <name evidence="1" type="ORF">CRN84_07025</name>
    <name evidence="2" type="ORF">NCTC12282_02183</name>
</gene>
<evidence type="ECO:0000313" key="4">
    <source>
        <dbReference type="Proteomes" id="UP000373449"/>
    </source>
</evidence>
<dbReference type="RefSeq" id="WP_036016822.1">
    <property type="nucleotide sequence ID" value="NZ_CAADJA010000002.1"/>
</dbReference>
<keyword evidence="3" id="KW-1185">Reference proteome</keyword>
<evidence type="ECO:0000313" key="1">
    <source>
        <dbReference type="EMBL" id="PHI29088.1"/>
    </source>
</evidence>
<dbReference type="Proteomes" id="UP000224974">
    <property type="component" value="Unassembled WGS sequence"/>
</dbReference>
<keyword evidence="1" id="KW-0808">Transferase</keyword>
<dbReference type="AlphaFoldDB" id="A0A2C6DFM9"/>
<proteinExistence type="predicted"/>
<sequence>MITLRAATAEHSSDLLRLLEDNAMQGAVEMVMTRRPDYFANQHYFGTEYPLLAQDGERALGMSQLTKHQGFVNGQVTELGYLNSLRIGRHDRNRIRILKAGYNYIRQHLTPPEHCYTSIASDNKTARSLLEKGNIGLPKYHLLGELSTLAICSKRGRRSNLWQRVALDEYPQIVDFYHQQVAGYQLSPRLSVDWLRQTELPVLGYYRNGQLCGCAVIWNQQRFKQVIAVGYSLAARILKPFYNGYAGLTHRVRLPAINCTLDQSFLAFFAASDKNDIIPLIDDALTHCPSSVMTLGMGADHPLLAKVTQRFSPLIYQTCLYGVELSEGAHWDQRAISPEAAIL</sequence>
<dbReference type="EMBL" id="CAADJA010000002">
    <property type="protein sequence ID" value="VFS47248.1"/>
    <property type="molecule type" value="Genomic_DNA"/>
</dbReference>
<reference evidence="1" key="1">
    <citation type="submission" date="2017-09" db="EMBL/GenBank/DDBJ databases">
        <title>FDA dAtabase for Regulatory Grade micrObial Sequences (FDA-ARGOS): Supporting development and validation of Infectious Disease Dx tests.</title>
        <authorList>
            <person name="Minogue T."/>
            <person name="Wolcott M."/>
            <person name="Wasieloski L."/>
            <person name="Aguilar W."/>
            <person name="Moore D."/>
            <person name="Tallon L.J."/>
            <person name="Sadzewicz L."/>
            <person name="Ott S."/>
            <person name="Zhao X."/>
            <person name="Nagaraj S."/>
            <person name="Vavikolanu K."/>
            <person name="Aluvathingal J."/>
            <person name="Nadendla S."/>
            <person name="Sichtig H."/>
        </authorList>
    </citation>
    <scope>NUCLEOTIDE SEQUENCE</scope>
    <source>
        <strain evidence="1">FDAARGOS_387</strain>
    </source>
</reference>
<dbReference type="GO" id="GO:0016740">
    <property type="term" value="F:transferase activity"/>
    <property type="evidence" value="ECO:0007669"/>
    <property type="project" value="UniProtKB-KW"/>
</dbReference>
<dbReference type="EMBL" id="PDDX01000001">
    <property type="protein sequence ID" value="PHI29088.1"/>
    <property type="molecule type" value="Genomic_DNA"/>
</dbReference>